<dbReference type="SMART" id="SM00382">
    <property type="entry name" value="AAA"/>
    <property type="match status" value="1"/>
</dbReference>
<dbReference type="InterPro" id="IPR002694">
    <property type="entry name" value="Znf_CHC2"/>
</dbReference>
<feature type="domain" description="AAA+ ATPase" evidence="4">
    <location>
        <begin position="293"/>
        <end position="469"/>
    </location>
</feature>
<name>A0A0G1RH79_9BACT</name>
<dbReference type="SMART" id="SM00400">
    <property type="entry name" value="ZnF_CHCC"/>
    <property type="match status" value="1"/>
</dbReference>
<dbReference type="SUPFAM" id="SSF57783">
    <property type="entry name" value="Zinc beta-ribbon"/>
    <property type="match status" value="1"/>
</dbReference>
<feature type="domain" description="Zinc finger CHC2-type" evidence="5">
    <location>
        <begin position="32"/>
        <end position="85"/>
    </location>
</feature>
<evidence type="ECO:0000256" key="2">
    <source>
        <dbReference type="ARBA" id="ARBA00022771"/>
    </source>
</evidence>
<dbReference type="Gene3D" id="3.40.1360.10">
    <property type="match status" value="1"/>
</dbReference>
<dbReference type="Pfam" id="PF01807">
    <property type="entry name" value="Zn_ribbon_DnaG"/>
    <property type="match status" value="1"/>
</dbReference>
<dbReference type="InterPro" id="IPR034154">
    <property type="entry name" value="TOPRIM_DnaG/twinkle"/>
</dbReference>
<evidence type="ECO:0000256" key="3">
    <source>
        <dbReference type="ARBA" id="ARBA00022833"/>
    </source>
</evidence>
<dbReference type="AlphaFoldDB" id="A0A0G1RH79"/>
<dbReference type="Pfam" id="PF13155">
    <property type="entry name" value="Toprim_2"/>
    <property type="match status" value="1"/>
</dbReference>
<dbReference type="CDD" id="cd01029">
    <property type="entry name" value="TOPRIM_primases"/>
    <property type="match status" value="1"/>
</dbReference>
<keyword evidence="3" id="KW-0862">Zinc</keyword>
<organism evidence="6 7">
    <name type="scientific">Candidatus Amesbacteria bacterium GW2011_GWA2_47_11</name>
    <dbReference type="NCBI Taxonomy" id="1618357"/>
    <lineage>
        <taxon>Bacteria</taxon>
        <taxon>Candidatus Amesiibacteriota</taxon>
    </lineage>
</organism>
<dbReference type="InterPro" id="IPR027417">
    <property type="entry name" value="P-loop_NTPase"/>
</dbReference>
<dbReference type="GO" id="GO:0003677">
    <property type="term" value="F:DNA binding"/>
    <property type="evidence" value="ECO:0007669"/>
    <property type="project" value="InterPro"/>
</dbReference>
<evidence type="ECO:0000259" key="4">
    <source>
        <dbReference type="SMART" id="SM00382"/>
    </source>
</evidence>
<dbReference type="GO" id="GO:0003899">
    <property type="term" value="F:DNA-directed RNA polymerase activity"/>
    <property type="evidence" value="ECO:0007669"/>
    <property type="project" value="InterPro"/>
</dbReference>
<dbReference type="PANTHER" id="PTHR30313:SF2">
    <property type="entry name" value="DNA PRIMASE"/>
    <property type="match status" value="1"/>
</dbReference>
<evidence type="ECO:0000256" key="1">
    <source>
        <dbReference type="ARBA" id="ARBA00022723"/>
    </source>
</evidence>
<accession>A0A0G1RH79</accession>
<dbReference type="InterPro" id="IPR014774">
    <property type="entry name" value="KaiC-like_dom"/>
</dbReference>
<dbReference type="Proteomes" id="UP000034607">
    <property type="component" value="Unassembled WGS sequence"/>
</dbReference>
<dbReference type="GO" id="GO:0006269">
    <property type="term" value="P:DNA replication, synthesis of primer"/>
    <property type="evidence" value="ECO:0007669"/>
    <property type="project" value="TreeGrafter"/>
</dbReference>
<keyword evidence="1" id="KW-0479">Metal-binding</keyword>
<dbReference type="EMBL" id="LCNM01000007">
    <property type="protein sequence ID" value="KKU56511.1"/>
    <property type="molecule type" value="Genomic_DNA"/>
</dbReference>
<proteinExistence type="predicted"/>
<dbReference type="GO" id="GO:0008270">
    <property type="term" value="F:zinc ion binding"/>
    <property type="evidence" value="ECO:0007669"/>
    <property type="project" value="UniProtKB-KW"/>
</dbReference>
<dbReference type="SUPFAM" id="SSF52540">
    <property type="entry name" value="P-loop containing nucleoside triphosphate hydrolases"/>
    <property type="match status" value="1"/>
</dbReference>
<dbReference type="InterPro" id="IPR003593">
    <property type="entry name" value="AAA+_ATPase"/>
</dbReference>
<dbReference type="InterPro" id="IPR036977">
    <property type="entry name" value="DNA_primase_Znf_CHC2"/>
</dbReference>
<gene>
    <name evidence="6" type="ORF">UX78_C0007G0037</name>
</gene>
<dbReference type="SUPFAM" id="SSF56731">
    <property type="entry name" value="DNA primase core"/>
    <property type="match status" value="1"/>
</dbReference>
<dbReference type="Gene3D" id="3.90.580.10">
    <property type="entry name" value="Zinc finger, CHC2-type domain"/>
    <property type="match status" value="1"/>
</dbReference>
<evidence type="ECO:0000313" key="6">
    <source>
        <dbReference type="EMBL" id="KKU56511.1"/>
    </source>
</evidence>
<dbReference type="Gene3D" id="3.40.50.300">
    <property type="entry name" value="P-loop containing nucleotide triphosphate hydrolases"/>
    <property type="match status" value="1"/>
</dbReference>
<comment type="caution">
    <text evidence="6">The sequence shown here is derived from an EMBL/GenBank/DDBJ whole genome shotgun (WGS) entry which is preliminary data.</text>
</comment>
<evidence type="ECO:0008006" key="8">
    <source>
        <dbReference type="Google" id="ProtNLM"/>
    </source>
</evidence>
<sequence length="605" mass="67848">MTFQELKDRNPIVDVAVRLELIRTARDTTQAFKCFHHEDRNPSAVLMPNVNRYRCQSCGKGGDVFDLIQGHLGMNSPLEAAKWLDPTFGEENWEKETPDTWLKSHPLSEETRQKYKFQEEADAVSFEVPGYGTKTRQFGERRKMYGKFHNPAGSAENFVLITDPEKEVQFVVEGEVDAMVLTSNTGYSAATKTTGSGSAQALVEKLAGKEAYVVTDNDPAGKQYAEKIVASIPTARVVILPSGIKDISEFFYRNYTKDDFDRLVISATDPEPTKLVLETGYSSLDVVLGGLHSGGMYLIAGEEKSGKTSLVLSFIKNFVESGNPVVYISTELKEDDVSDYLNALSGESNWGQKHPDFQLCDVEEAPTLEEHIKFIEEKARVGVRIFVVDNVTSYRDESKLGKGEWERISQAGDSYRRLARKKGLLMLAVIHLNRGTVLREIPTRIKELIEKNEPGRIFDESVAVFRKPDADDVKGGSGMRSQTQGLILLWRPFQSFYNPLPILLQPPPRSMTILVTEPTSNENIIFKGRTPNHRISKNSGASGDERRRCRSRICSRVLVWGNKYPKSLQILSKFFAIVGRHHPALLGKVAGDRYFLDQPTRAGKV</sequence>
<dbReference type="PANTHER" id="PTHR30313">
    <property type="entry name" value="DNA PRIMASE"/>
    <property type="match status" value="1"/>
</dbReference>
<dbReference type="Pfam" id="PF06745">
    <property type="entry name" value="ATPase"/>
    <property type="match status" value="1"/>
</dbReference>
<evidence type="ECO:0000313" key="7">
    <source>
        <dbReference type="Proteomes" id="UP000034607"/>
    </source>
</evidence>
<keyword evidence="2" id="KW-0863">Zinc-finger</keyword>
<evidence type="ECO:0000259" key="5">
    <source>
        <dbReference type="SMART" id="SM00400"/>
    </source>
</evidence>
<reference evidence="6 7" key="1">
    <citation type="journal article" date="2015" name="Nature">
        <title>rRNA introns, odd ribosomes, and small enigmatic genomes across a large radiation of phyla.</title>
        <authorList>
            <person name="Brown C.T."/>
            <person name="Hug L.A."/>
            <person name="Thomas B.C."/>
            <person name="Sharon I."/>
            <person name="Castelle C.J."/>
            <person name="Singh A."/>
            <person name="Wilkins M.J."/>
            <person name="Williams K.H."/>
            <person name="Banfield J.F."/>
        </authorList>
    </citation>
    <scope>NUCLEOTIDE SEQUENCE [LARGE SCALE GENOMIC DNA]</scope>
</reference>
<dbReference type="GO" id="GO:0005737">
    <property type="term" value="C:cytoplasm"/>
    <property type="evidence" value="ECO:0007669"/>
    <property type="project" value="TreeGrafter"/>
</dbReference>
<protein>
    <recommendedName>
        <fullName evidence="8">Primase protein</fullName>
    </recommendedName>
</protein>
<dbReference type="InterPro" id="IPR050219">
    <property type="entry name" value="DnaG_primase"/>
</dbReference>